<protein>
    <submittedName>
        <fullName evidence="2">Uncharacterized protein</fullName>
    </submittedName>
</protein>
<accession>A0AA40DHR7</accession>
<dbReference type="Proteomes" id="UP001174997">
    <property type="component" value="Unassembled WGS sequence"/>
</dbReference>
<feature type="compositionally biased region" description="Polar residues" evidence="1">
    <location>
        <begin position="313"/>
        <end position="322"/>
    </location>
</feature>
<feature type="compositionally biased region" description="Polar residues" evidence="1">
    <location>
        <begin position="383"/>
        <end position="392"/>
    </location>
</feature>
<feature type="compositionally biased region" description="Basic and acidic residues" evidence="1">
    <location>
        <begin position="496"/>
        <end position="507"/>
    </location>
</feature>
<evidence type="ECO:0000256" key="1">
    <source>
        <dbReference type="SAM" id="MobiDB-lite"/>
    </source>
</evidence>
<feature type="region of interest" description="Disordered" evidence="1">
    <location>
        <begin position="79"/>
        <end position="129"/>
    </location>
</feature>
<feature type="region of interest" description="Disordered" evidence="1">
    <location>
        <begin position="209"/>
        <end position="230"/>
    </location>
</feature>
<evidence type="ECO:0000313" key="3">
    <source>
        <dbReference type="Proteomes" id="UP001174997"/>
    </source>
</evidence>
<feature type="compositionally biased region" description="Basic and acidic residues" evidence="1">
    <location>
        <begin position="295"/>
        <end position="312"/>
    </location>
</feature>
<feature type="region of interest" description="Disordered" evidence="1">
    <location>
        <begin position="565"/>
        <end position="585"/>
    </location>
</feature>
<feature type="compositionally biased region" description="Basic and acidic residues" evidence="1">
    <location>
        <begin position="423"/>
        <end position="444"/>
    </location>
</feature>
<feature type="compositionally biased region" description="Basic and acidic residues" evidence="1">
    <location>
        <begin position="260"/>
        <end position="271"/>
    </location>
</feature>
<feature type="region of interest" description="Disordered" evidence="1">
    <location>
        <begin position="496"/>
        <end position="544"/>
    </location>
</feature>
<feature type="compositionally biased region" description="Low complexity" evidence="1">
    <location>
        <begin position="710"/>
        <end position="720"/>
    </location>
</feature>
<dbReference type="AlphaFoldDB" id="A0AA40DHR7"/>
<evidence type="ECO:0000313" key="2">
    <source>
        <dbReference type="EMBL" id="KAK0674046.1"/>
    </source>
</evidence>
<gene>
    <name evidence="2" type="ORF">QBC41DRAFT_213711</name>
</gene>
<proteinExistence type="predicted"/>
<organism evidence="2 3">
    <name type="scientific">Cercophora samala</name>
    <dbReference type="NCBI Taxonomy" id="330535"/>
    <lineage>
        <taxon>Eukaryota</taxon>
        <taxon>Fungi</taxon>
        <taxon>Dikarya</taxon>
        <taxon>Ascomycota</taxon>
        <taxon>Pezizomycotina</taxon>
        <taxon>Sordariomycetes</taxon>
        <taxon>Sordariomycetidae</taxon>
        <taxon>Sordariales</taxon>
        <taxon>Lasiosphaeriaceae</taxon>
        <taxon>Cercophora</taxon>
    </lineage>
</organism>
<feature type="compositionally biased region" description="Low complexity" evidence="1">
    <location>
        <begin position="367"/>
        <end position="381"/>
    </location>
</feature>
<feature type="compositionally biased region" description="Polar residues" evidence="1">
    <location>
        <begin position="331"/>
        <end position="360"/>
    </location>
</feature>
<feature type="compositionally biased region" description="Low complexity" evidence="1">
    <location>
        <begin position="91"/>
        <end position="107"/>
    </location>
</feature>
<sequence>MPVGPVDKRDGLYTAEDHDEYCSSEGVEFEGVEEGSDAWWAIRKGRAQEAFDIISHSIERGNELAAVKEDAGRRAQPMATFSDGLSPMTRSSAASSVKAESVGSESEVNLRGGAFPSEHCGKDLAKERRDRKRIRRREVLDVVDEEDVLMDTVAEERGCGGGGEAFFSKRLSVSAGEGVVEEEGFEVIDSTGPVGTNGRERKDSRHFAVAGKGGDHHQDQAIASSNKNGKTRRLRSFVGKFLPSSFTKPSSAASGGSHNSKMENKTDESRRRLSSKYPPIPPARGSSSRAGGIFAHRDKSITDKEDQARSSTDEASQTSSWSMLDGDSDIVKTTTNTSDTSVASTSDYENTAETKPPVSTTHDDNLDTATAQASASDTAASNVEASKSNEADNATAAEPEVIDYASMMAEAGDYFFDPYGTESRSKGKEKAVEEDPSHRYHTVDHLQPPPTFPWLEKPPAWFRYPYHLYPENYEEEQRSVSKDEYRGLMRNAEDQAARYRRQSDRLRQRQRLPPLGQRGPPPVPEERRHRAGQTAAAVTAASSNGGIWGGRRELEIRTASAGGVPDIFGSNDGRGNDNSRGFPAGGGRNRAVSYAEMMINAKRNQAARELAAAEAAAAMQARKKTRFSLSAIPDIPKGFGRLVGRVVGHGGGQQENKVVEEEGEEEGEECQGGEGVRGVVEHEEDVGRVDSGVSSNRAVRGSGEEEGEEMVVIRGGRIWG</sequence>
<feature type="region of interest" description="Disordered" evidence="1">
    <location>
        <begin position="245"/>
        <end position="397"/>
    </location>
</feature>
<feature type="region of interest" description="Disordered" evidence="1">
    <location>
        <begin position="420"/>
        <end position="444"/>
    </location>
</feature>
<keyword evidence="3" id="KW-1185">Reference proteome</keyword>
<feature type="compositionally biased region" description="Basic and acidic residues" evidence="1">
    <location>
        <begin position="119"/>
        <end position="128"/>
    </location>
</feature>
<dbReference type="EMBL" id="JAULSY010000003">
    <property type="protein sequence ID" value="KAK0674046.1"/>
    <property type="molecule type" value="Genomic_DNA"/>
</dbReference>
<feature type="compositionally biased region" description="Polar residues" evidence="1">
    <location>
        <begin position="245"/>
        <end position="259"/>
    </location>
</feature>
<reference evidence="2" key="1">
    <citation type="submission" date="2023-06" db="EMBL/GenBank/DDBJ databases">
        <title>Genome-scale phylogeny and comparative genomics of the fungal order Sordariales.</title>
        <authorList>
            <consortium name="Lawrence Berkeley National Laboratory"/>
            <person name="Hensen N."/>
            <person name="Bonometti L."/>
            <person name="Westerberg I."/>
            <person name="Brannstrom I.O."/>
            <person name="Guillou S."/>
            <person name="Cros-Aarteil S."/>
            <person name="Calhoun S."/>
            <person name="Haridas S."/>
            <person name="Kuo A."/>
            <person name="Mondo S."/>
            <person name="Pangilinan J."/>
            <person name="Riley R."/>
            <person name="Labutti K."/>
            <person name="Andreopoulos B."/>
            <person name="Lipzen A."/>
            <person name="Chen C."/>
            <person name="Yanf M."/>
            <person name="Daum C."/>
            <person name="Ng V."/>
            <person name="Clum A."/>
            <person name="Steindorff A."/>
            <person name="Ohm R."/>
            <person name="Martin F."/>
            <person name="Silar P."/>
            <person name="Natvig D."/>
            <person name="Lalanne C."/>
            <person name="Gautier V."/>
            <person name="Ament-Velasquez S.L."/>
            <person name="Kruys A."/>
            <person name="Hutchinson M.I."/>
            <person name="Powell A.J."/>
            <person name="Barry K."/>
            <person name="Miller A.N."/>
            <person name="Grigoriev I.V."/>
            <person name="Debuchy R."/>
            <person name="Gladieux P."/>
            <person name="Thoren M.H."/>
            <person name="Johannesson H."/>
        </authorList>
    </citation>
    <scope>NUCLEOTIDE SEQUENCE</scope>
    <source>
        <strain evidence="2">CBS 307.81</strain>
    </source>
</reference>
<name>A0AA40DHR7_9PEZI</name>
<feature type="compositionally biased region" description="Low complexity" evidence="1">
    <location>
        <begin position="532"/>
        <end position="541"/>
    </location>
</feature>
<feature type="region of interest" description="Disordered" evidence="1">
    <location>
        <begin position="687"/>
        <end position="720"/>
    </location>
</feature>
<comment type="caution">
    <text evidence="2">The sequence shown here is derived from an EMBL/GenBank/DDBJ whole genome shotgun (WGS) entry which is preliminary data.</text>
</comment>